<keyword evidence="4" id="KW-0378">Hydrolase</keyword>
<dbReference type="CDD" id="cd16029">
    <property type="entry name" value="4-S"/>
    <property type="match status" value="1"/>
</dbReference>
<feature type="domain" description="Sulfatase N-terminal" evidence="8">
    <location>
        <begin position="19"/>
        <end position="327"/>
    </location>
</feature>
<evidence type="ECO:0000259" key="8">
    <source>
        <dbReference type="Pfam" id="PF00884"/>
    </source>
</evidence>
<dbReference type="InterPro" id="IPR000917">
    <property type="entry name" value="Sulfatase_N"/>
</dbReference>
<dbReference type="Proteomes" id="UP000001307">
    <property type="component" value="Unassembled WGS sequence"/>
</dbReference>
<protein>
    <recommendedName>
        <fullName evidence="8">Sulfatase N-terminal domain-containing protein</fullName>
    </recommendedName>
</protein>
<dbReference type="AlphaFoldDB" id="E4XDL6"/>
<dbReference type="OrthoDB" id="103349at2759"/>
<evidence type="ECO:0000256" key="5">
    <source>
        <dbReference type="ARBA" id="ARBA00022837"/>
    </source>
</evidence>
<evidence type="ECO:0000256" key="2">
    <source>
        <dbReference type="ARBA" id="ARBA00008779"/>
    </source>
</evidence>
<proteinExistence type="inferred from homology"/>
<feature type="signal peptide" evidence="7">
    <location>
        <begin position="1"/>
        <end position="16"/>
    </location>
</feature>
<feature type="chain" id="PRO_5003192512" description="Sulfatase N-terminal domain-containing protein" evidence="7">
    <location>
        <begin position="17"/>
        <end position="506"/>
    </location>
</feature>
<dbReference type="PANTHER" id="PTHR10342">
    <property type="entry name" value="ARYLSULFATASE"/>
    <property type="match status" value="1"/>
</dbReference>
<comment type="similarity">
    <text evidence="2">Belongs to the sulfatase family.</text>
</comment>
<dbReference type="GO" id="GO:0046872">
    <property type="term" value="F:metal ion binding"/>
    <property type="evidence" value="ECO:0007669"/>
    <property type="project" value="UniProtKB-KW"/>
</dbReference>
<evidence type="ECO:0000313" key="9">
    <source>
        <dbReference type="EMBL" id="CBY19254.1"/>
    </source>
</evidence>
<dbReference type="InterPro" id="IPR047115">
    <property type="entry name" value="ARSB"/>
</dbReference>
<keyword evidence="3" id="KW-0479">Metal-binding</keyword>
<dbReference type="SUPFAM" id="SSF53649">
    <property type="entry name" value="Alkaline phosphatase-like"/>
    <property type="match status" value="1"/>
</dbReference>
<evidence type="ECO:0000256" key="4">
    <source>
        <dbReference type="ARBA" id="ARBA00022801"/>
    </source>
</evidence>
<name>E4XDL6_OIKDI</name>
<dbReference type="Gene3D" id="3.30.1120.10">
    <property type="match status" value="1"/>
</dbReference>
<comment type="cofactor">
    <cofactor evidence="1">
        <name>Ca(2+)</name>
        <dbReference type="ChEBI" id="CHEBI:29108"/>
    </cofactor>
</comment>
<dbReference type="EMBL" id="FN653039">
    <property type="protein sequence ID" value="CBY19254.1"/>
    <property type="molecule type" value="Genomic_DNA"/>
</dbReference>
<evidence type="ECO:0000256" key="6">
    <source>
        <dbReference type="ARBA" id="ARBA00023180"/>
    </source>
</evidence>
<evidence type="ECO:0000313" key="10">
    <source>
        <dbReference type="Proteomes" id="UP000001307"/>
    </source>
</evidence>
<dbReference type="GO" id="GO:0008484">
    <property type="term" value="F:sulfuric ester hydrolase activity"/>
    <property type="evidence" value="ECO:0007669"/>
    <property type="project" value="InterPro"/>
</dbReference>
<keyword evidence="6" id="KW-0325">Glycoprotein</keyword>
<evidence type="ECO:0000256" key="3">
    <source>
        <dbReference type="ARBA" id="ARBA00022723"/>
    </source>
</evidence>
<accession>E4XDL6</accession>
<dbReference type="PROSITE" id="PS00149">
    <property type="entry name" value="SULFATASE_2"/>
    <property type="match status" value="1"/>
</dbReference>
<keyword evidence="10" id="KW-1185">Reference proteome</keyword>
<dbReference type="InterPro" id="IPR017850">
    <property type="entry name" value="Alkaline_phosphatase_core_sf"/>
</dbReference>
<evidence type="ECO:0000256" key="1">
    <source>
        <dbReference type="ARBA" id="ARBA00001913"/>
    </source>
</evidence>
<dbReference type="Pfam" id="PF00884">
    <property type="entry name" value="Sulfatase"/>
    <property type="match status" value="1"/>
</dbReference>
<evidence type="ECO:0000256" key="7">
    <source>
        <dbReference type="SAM" id="SignalP"/>
    </source>
</evidence>
<dbReference type="InterPro" id="IPR024607">
    <property type="entry name" value="Sulfatase_CS"/>
</dbReference>
<keyword evidence="5" id="KW-0106">Calcium</keyword>
<gene>
    <name evidence="9" type="ORF">GSOID_T00008260001</name>
</gene>
<reference evidence="9" key="1">
    <citation type="journal article" date="2010" name="Science">
        <title>Plasticity of animal genome architecture unmasked by rapid evolution of a pelagic tunicate.</title>
        <authorList>
            <person name="Denoeud F."/>
            <person name="Henriet S."/>
            <person name="Mungpakdee S."/>
            <person name="Aury J.M."/>
            <person name="Da Silva C."/>
            <person name="Brinkmann H."/>
            <person name="Mikhaleva J."/>
            <person name="Olsen L.C."/>
            <person name="Jubin C."/>
            <person name="Canestro C."/>
            <person name="Bouquet J.M."/>
            <person name="Danks G."/>
            <person name="Poulain J."/>
            <person name="Campsteijn C."/>
            <person name="Adamski M."/>
            <person name="Cross I."/>
            <person name="Yadetie F."/>
            <person name="Muffato M."/>
            <person name="Louis A."/>
            <person name="Butcher S."/>
            <person name="Tsagkogeorga G."/>
            <person name="Konrad A."/>
            <person name="Singh S."/>
            <person name="Jensen M.F."/>
            <person name="Cong E.H."/>
            <person name="Eikeseth-Otteraa H."/>
            <person name="Noel B."/>
            <person name="Anthouard V."/>
            <person name="Porcel B.M."/>
            <person name="Kachouri-Lafond R."/>
            <person name="Nishino A."/>
            <person name="Ugolini M."/>
            <person name="Chourrout P."/>
            <person name="Nishida H."/>
            <person name="Aasland R."/>
            <person name="Huzurbazar S."/>
            <person name="Westhof E."/>
            <person name="Delsuc F."/>
            <person name="Lehrach H."/>
            <person name="Reinhardt R."/>
            <person name="Weissenbach J."/>
            <person name="Roy S.W."/>
            <person name="Artiguenave F."/>
            <person name="Postlethwait J.H."/>
            <person name="Manak J.R."/>
            <person name="Thompson E.M."/>
            <person name="Jaillon O."/>
            <person name="Du Pasquier L."/>
            <person name="Boudinot P."/>
            <person name="Liberles D.A."/>
            <person name="Volff J.N."/>
            <person name="Philippe H."/>
            <person name="Lenhard B."/>
            <person name="Roest Crollius H."/>
            <person name="Wincker P."/>
            <person name="Chourrout D."/>
        </authorList>
    </citation>
    <scope>NUCLEOTIDE SEQUENCE [LARGE SCALE GENOMIC DNA]</scope>
</reference>
<keyword evidence="7" id="KW-0732">Signal</keyword>
<dbReference type="PANTHER" id="PTHR10342:SF274">
    <property type="entry name" value="ARYLSULFATASE B"/>
    <property type="match status" value="1"/>
</dbReference>
<sequence length="506" mass="57476">MRLSILGWISLSVAIAKKPNVLILIADDLGWNDISLHNSYLSTPNVDGLIQESLHLQSYYVNPICTPTRSVLMSGRYQIHTGLQHAVILGAQPNGLPLTDPVQPEIFKDCGYRTHMVGKWHLGFYDEKMVPENRGFESHYGYLIGAEGHYNHSQFMQGQNGVDFRDGGASTNSSWGQYSADLFAKRVEDLVEAHDVEESLYMYVGLQNVHYPLEAPQHYVDQFSWIKDRDRRVYAAMTKSMDDTVGRIINSFKNKGIWEDTIVYFTTDNGGSTLYGGNNWPLRGLKNTLWEGGIRGIGSIKIPGVSADKRDQLMHVVDMFPTLLDLTSCPNTRKVKFDGKSQAKMLVDNDESQSDSFLINIDPLRKNKGADNRTWHSDFDVRVQAGLRWQQWKLLTGAPSSDNYPTGHIYPPEWPQDGRKNSQSNFESSNLNVRLFDIDNDPLEDFEISNQHTEIVEKMLNMLSSYNSTAVPCRWPNPDPAGLPDQNGGFWKPWINTDHKLRFHNF</sequence>
<dbReference type="InParanoid" id="E4XDL6"/>
<organism evidence="9">
    <name type="scientific">Oikopleura dioica</name>
    <name type="common">Tunicate</name>
    <dbReference type="NCBI Taxonomy" id="34765"/>
    <lineage>
        <taxon>Eukaryota</taxon>
        <taxon>Metazoa</taxon>
        <taxon>Chordata</taxon>
        <taxon>Tunicata</taxon>
        <taxon>Appendicularia</taxon>
        <taxon>Copelata</taxon>
        <taxon>Oikopleuridae</taxon>
        <taxon>Oikopleura</taxon>
    </lineage>
</organism>
<dbReference type="Gene3D" id="3.40.720.10">
    <property type="entry name" value="Alkaline Phosphatase, subunit A"/>
    <property type="match status" value="1"/>
</dbReference>